<evidence type="ECO:0000256" key="1">
    <source>
        <dbReference type="SAM" id="MobiDB-lite"/>
    </source>
</evidence>
<feature type="compositionally biased region" description="Basic and acidic residues" evidence="1">
    <location>
        <begin position="117"/>
        <end position="128"/>
    </location>
</feature>
<dbReference type="RefSeq" id="WP_024400254.1">
    <property type="nucleotide sequence ID" value="NZ_SSXN01000002.1"/>
</dbReference>
<protein>
    <submittedName>
        <fullName evidence="2">Uncharacterized protein</fullName>
    </submittedName>
</protein>
<name>A0A4V6U7E4_STRSU</name>
<reference evidence="2 3" key="1">
    <citation type="submission" date="2019-04" db="EMBL/GenBank/DDBJ databases">
        <title>Genome analysis of Streptococcus suis strain WUSS330.</title>
        <authorList>
            <person name="Chen H."/>
            <person name="Gao X."/>
            <person name="Wu Z."/>
        </authorList>
    </citation>
    <scope>NUCLEOTIDE SEQUENCE [LARGE SCALE GENOMIC DNA]</scope>
    <source>
        <strain evidence="2 3">WUSS330</strain>
    </source>
</reference>
<feature type="region of interest" description="Disordered" evidence="1">
    <location>
        <begin position="105"/>
        <end position="128"/>
    </location>
</feature>
<dbReference type="Proteomes" id="UP000305785">
    <property type="component" value="Unassembled WGS sequence"/>
</dbReference>
<gene>
    <name evidence="2" type="ORF">FAJ36_02880</name>
</gene>
<proteinExistence type="predicted"/>
<evidence type="ECO:0000313" key="2">
    <source>
        <dbReference type="EMBL" id="TII06855.1"/>
    </source>
</evidence>
<evidence type="ECO:0000313" key="3">
    <source>
        <dbReference type="Proteomes" id="UP000305785"/>
    </source>
</evidence>
<comment type="caution">
    <text evidence="2">The sequence shown here is derived from an EMBL/GenBank/DDBJ whole genome shotgun (WGS) entry which is preliminary data.</text>
</comment>
<dbReference type="AlphaFoldDB" id="A0A4V6U7E4"/>
<dbReference type="EMBL" id="SSXN01000002">
    <property type="protein sequence ID" value="TII06855.1"/>
    <property type="molecule type" value="Genomic_DNA"/>
</dbReference>
<sequence length="128" mass="14752">MEEQRTIEAIQADEGLAYAQLDRLQEDSRLLAGRLVSFQSEYEDGVSTIKILEQESSEPDVASFYQGLAAEMERTNHAFEEGVGDLQAQYKKEMMETEARIDRLHREKQNYYSQSRVSEEKVKEKPNG</sequence>
<organism evidence="2 3">
    <name type="scientific">Streptococcus suis</name>
    <dbReference type="NCBI Taxonomy" id="1307"/>
    <lineage>
        <taxon>Bacteria</taxon>
        <taxon>Bacillati</taxon>
        <taxon>Bacillota</taxon>
        <taxon>Bacilli</taxon>
        <taxon>Lactobacillales</taxon>
        <taxon>Streptococcaceae</taxon>
        <taxon>Streptococcus</taxon>
    </lineage>
</organism>
<accession>A0A4V6U7E4</accession>